<dbReference type="GO" id="GO:0051301">
    <property type="term" value="P:cell division"/>
    <property type="evidence" value="ECO:0007669"/>
    <property type="project" value="UniProtKB-KW"/>
</dbReference>
<keyword evidence="4" id="KW-0067">ATP-binding</keyword>
<gene>
    <name evidence="9" type="ORF">IC620_04315</name>
</gene>
<dbReference type="InterPro" id="IPR051046">
    <property type="entry name" value="MurCDEF_CellWall_CoF430Synth"/>
</dbReference>
<evidence type="ECO:0000259" key="7">
    <source>
        <dbReference type="Pfam" id="PF02875"/>
    </source>
</evidence>
<keyword evidence="5 6" id="KW-0131">Cell cycle</keyword>
<evidence type="ECO:0000256" key="4">
    <source>
        <dbReference type="ARBA" id="ARBA00022840"/>
    </source>
</evidence>
<sequence>MRTISLETMARLLKGVLKRGYPQKTLNAINFGKPKYLHASQAYFYSRSIDWNKQLSAIMQQKPVAVILPPNIATSYIPKSTAIIQVQDTYQSFWKIALWNWGYVSPIVVGITGSAGKSTTTEMVSSILKHRYNMVKTQGNLNTYSFLPSYLSRLTPKHQVLLLEMGMKSLNNIGKQCAIVKPQYGAITNIGEAHSGSLGGLDLVVKAKQELADGIKAGGILWVNADDTRSRKLNLKRCKGTIKKFGIYNHANIRAHRVRYSAKGMTFDLHVGTQKESMFIPTYGIHNVYNALAACGITLSMGSTLSDIKKGLASFQMPHMRLQFFKDRSGRTLINDAWNANPTAMNAGLDVLKAIAPTQQGVAVLGDMQELGDYTTTAHYLVGKHAAKAGLKQLVTIGKYGRLIATSAIQNGMKKERVFSYYRHDQVIQHLRKLSAQSVVYFKASRSLYLEKIVQALRS</sequence>
<comment type="function">
    <text evidence="6">Involved in cell wall formation. Catalyzes the final step in the synthesis of UDP-N-acetylmuramoyl-pentapeptide, the precursor of murein.</text>
</comment>
<name>A0A926RSN7_9BACL</name>
<dbReference type="PANTHER" id="PTHR43024">
    <property type="entry name" value="UDP-N-ACETYLMURAMOYL-TRIPEPTIDE--D-ALANYL-D-ALANINE LIGASE"/>
    <property type="match status" value="1"/>
</dbReference>
<dbReference type="Proteomes" id="UP000661691">
    <property type="component" value="Unassembled WGS sequence"/>
</dbReference>
<evidence type="ECO:0000259" key="8">
    <source>
        <dbReference type="Pfam" id="PF08245"/>
    </source>
</evidence>
<comment type="subcellular location">
    <subcellularLocation>
        <location evidence="6">Cytoplasm</location>
    </subcellularLocation>
</comment>
<protein>
    <recommendedName>
        <fullName evidence="6">UDP-N-acetylmuramoyl-tripeptide--D-alanyl-D-alanine ligase</fullName>
        <ecNumber evidence="6">6.3.2.10</ecNumber>
    </recommendedName>
</protein>
<dbReference type="InterPro" id="IPR036565">
    <property type="entry name" value="Mur-like_cat_sf"/>
</dbReference>
<dbReference type="SUPFAM" id="SSF53623">
    <property type="entry name" value="MurD-like peptide ligases, catalytic domain"/>
    <property type="match status" value="1"/>
</dbReference>
<keyword evidence="6" id="KW-0133">Cell shape</keyword>
<proteinExistence type="predicted"/>
<dbReference type="InterPro" id="IPR036615">
    <property type="entry name" value="Mur_ligase_C_dom_sf"/>
</dbReference>
<evidence type="ECO:0000256" key="5">
    <source>
        <dbReference type="ARBA" id="ARBA00023306"/>
    </source>
</evidence>
<dbReference type="PANTHER" id="PTHR43024:SF1">
    <property type="entry name" value="UDP-N-ACETYLMURAMOYL-TRIPEPTIDE--D-ALANYL-D-ALANINE LIGASE"/>
    <property type="match status" value="1"/>
</dbReference>
<dbReference type="GO" id="GO:0008360">
    <property type="term" value="P:regulation of cell shape"/>
    <property type="evidence" value="ECO:0007669"/>
    <property type="project" value="UniProtKB-KW"/>
</dbReference>
<keyword evidence="6" id="KW-0961">Cell wall biogenesis/degradation</keyword>
<dbReference type="InterPro" id="IPR013221">
    <property type="entry name" value="Mur_ligase_cen"/>
</dbReference>
<comment type="caution">
    <text evidence="9">The sequence shown here is derived from an EMBL/GenBank/DDBJ whole genome shotgun (WGS) entry which is preliminary data.</text>
</comment>
<dbReference type="InterPro" id="IPR005863">
    <property type="entry name" value="UDP-N-AcMur_synth"/>
</dbReference>
<dbReference type="Gene3D" id="3.90.190.20">
    <property type="entry name" value="Mur ligase, C-terminal domain"/>
    <property type="match status" value="1"/>
</dbReference>
<keyword evidence="6" id="KW-0573">Peptidoglycan synthesis</keyword>
<dbReference type="Pfam" id="PF08245">
    <property type="entry name" value="Mur_ligase_M"/>
    <property type="match status" value="1"/>
</dbReference>
<dbReference type="SUPFAM" id="SSF53244">
    <property type="entry name" value="MurD-like peptide ligases, peptide-binding domain"/>
    <property type="match status" value="1"/>
</dbReference>
<dbReference type="GO" id="GO:0071555">
    <property type="term" value="P:cell wall organization"/>
    <property type="evidence" value="ECO:0007669"/>
    <property type="project" value="UniProtKB-KW"/>
</dbReference>
<keyword evidence="2 6" id="KW-0132">Cell division</keyword>
<feature type="domain" description="Mur ligase C-terminal" evidence="7">
    <location>
        <begin position="320"/>
        <end position="446"/>
    </location>
</feature>
<keyword evidence="10" id="KW-1185">Reference proteome</keyword>
<comment type="pathway">
    <text evidence="6">Cell wall biogenesis; peptidoglycan biosynthesis.</text>
</comment>
<keyword evidence="3" id="KW-0547">Nucleotide-binding</keyword>
<dbReference type="EC" id="6.3.2.10" evidence="6"/>
<evidence type="ECO:0000256" key="6">
    <source>
        <dbReference type="RuleBase" id="RU004136"/>
    </source>
</evidence>
<evidence type="ECO:0000256" key="3">
    <source>
        <dbReference type="ARBA" id="ARBA00022741"/>
    </source>
</evidence>
<dbReference type="EMBL" id="JACXAH010000005">
    <property type="protein sequence ID" value="MBD1371580.1"/>
    <property type="molecule type" value="Genomic_DNA"/>
</dbReference>
<organism evidence="9 10">
    <name type="scientific">Polycladospora coralii</name>
    <dbReference type="NCBI Taxonomy" id="2771432"/>
    <lineage>
        <taxon>Bacteria</taxon>
        <taxon>Bacillati</taxon>
        <taxon>Bacillota</taxon>
        <taxon>Bacilli</taxon>
        <taxon>Bacillales</taxon>
        <taxon>Thermoactinomycetaceae</taxon>
        <taxon>Polycladospora</taxon>
    </lineage>
</organism>
<comment type="catalytic activity">
    <reaction evidence="6">
        <text>D-alanyl-D-alanine + UDP-N-acetyl-alpha-D-muramoyl-L-alanyl-gamma-D-glutamyl-meso-2,6-diaminopimelate + ATP = UDP-N-acetyl-alpha-D-muramoyl-L-alanyl-gamma-D-glutamyl-meso-2,6-diaminopimeloyl-D-alanyl-D-alanine + ADP + phosphate + H(+)</text>
        <dbReference type="Rhea" id="RHEA:28374"/>
        <dbReference type="ChEBI" id="CHEBI:15378"/>
        <dbReference type="ChEBI" id="CHEBI:30616"/>
        <dbReference type="ChEBI" id="CHEBI:43474"/>
        <dbReference type="ChEBI" id="CHEBI:57822"/>
        <dbReference type="ChEBI" id="CHEBI:61386"/>
        <dbReference type="ChEBI" id="CHEBI:83905"/>
        <dbReference type="ChEBI" id="CHEBI:456216"/>
        <dbReference type="EC" id="6.3.2.10"/>
    </reaction>
</comment>
<dbReference type="RefSeq" id="WP_191141631.1">
    <property type="nucleotide sequence ID" value="NZ_JACXAH010000005.1"/>
</dbReference>
<dbReference type="NCBIfam" id="TIGR01143">
    <property type="entry name" value="murF"/>
    <property type="match status" value="1"/>
</dbReference>
<dbReference type="GO" id="GO:0047480">
    <property type="term" value="F:UDP-N-acetylmuramoyl-tripeptide-D-alanyl-D-alanine ligase activity"/>
    <property type="evidence" value="ECO:0007669"/>
    <property type="project" value="UniProtKB-EC"/>
</dbReference>
<reference evidence="9" key="1">
    <citation type="submission" date="2020-09" db="EMBL/GenBank/DDBJ databases">
        <title>A novel bacterium of genus Hazenella, isolated from South China Sea.</title>
        <authorList>
            <person name="Huang H."/>
            <person name="Mo K."/>
            <person name="Hu Y."/>
        </authorList>
    </citation>
    <scope>NUCLEOTIDE SEQUENCE</scope>
    <source>
        <strain evidence="9">IB182357</strain>
    </source>
</reference>
<dbReference type="GO" id="GO:0005524">
    <property type="term" value="F:ATP binding"/>
    <property type="evidence" value="ECO:0007669"/>
    <property type="project" value="UniProtKB-KW"/>
</dbReference>
<accession>A0A926RSN7</accession>
<evidence type="ECO:0000256" key="1">
    <source>
        <dbReference type="ARBA" id="ARBA00022598"/>
    </source>
</evidence>
<dbReference type="GO" id="GO:0009252">
    <property type="term" value="P:peptidoglycan biosynthetic process"/>
    <property type="evidence" value="ECO:0007669"/>
    <property type="project" value="UniProtKB-KW"/>
</dbReference>
<dbReference type="InterPro" id="IPR004101">
    <property type="entry name" value="Mur_ligase_C"/>
</dbReference>
<dbReference type="AlphaFoldDB" id="A0A926RSN7"/>
<evidence type="ECO:0000256" key="2">
    <source>
        <dbReference type="ARBA" id="ARBA00022618"/>
    </source>
</evidence>
<feature type="domain" description="Mur ligase central" evidence="8">
    <location>
        <begin position="111"/>
        <end position="297"/>
    </location>
</feature>
<dbReference type="Pfam" id="PF02875">
    <property type="entry name" value="Mur_ligase_C"/>
    <property type="match status" value="1"/>
</dbReference>
<dbReference type="GO" id="GO:0005737">
    <property type="term" value="C:cytoplasm"/>
    <property type="evidence" value="ECO:0007669"/>
    <property type="project" value="UniProtKB-SubCell"/>
</dbReference>
<dbReference type="Gene3D" id="3.40.1190.10">
    <property type="entry name" value="Mur-like, catalytic domain"/>
    <property type="match status" value="1"/>
</dbReference>
<evidence type="ECO:0000313" key="9">
    <source>
        <dbReference type="EMBL" id="MBD1371580.1"/>
    </source>
</evidence>
<keyword evidence="1 9" id="KW-0436">Ligase</keyword>
<evidence type="ECO:0000313" key="10">
    <source>
        <dbReference type="Proteomes" id="UP000661691"/>
    </source>
</evidence>